<evidence type="ECO:0000256" key="14">
    <source>
        <dbReference type="ARBA" id="ARBA00023212"/>
    </source>
</evidence>
<evidence type="ECO:0000256" key="11">
    <source>
        <dbReference type="ARBA" id="ARBA00023038"/>
    </source>
</evidence>
<dbReference type="InterPro" id="IPR001715">
    <property type="entry name" value="CH_dom"/>
</dbReference>
<keyword evidence="13" id="KW-0472">Membrane</keyword>
<dbReference type="PROSITE" id="PS51848">
    <property type="entry name" value="BMERB"/>
    <property type="match status" value="1"/>
</dbReference>
<dbReference type="PROSITE" id="PS00478">
    <property type="entry name" value="LIM_DOMAIN_1"/>
    <property type="match status" value="1"/>
</dbReference>
<dbReference type="InterPro" id="IPR036872">
    <property type="entry name" value="CH_dom_sf"/>
</dbReference>
<dbReference type="PROSITE" id="PS50021">
    <property type="entry name" value="CH"/>
    <property type="match status" value="1"/>
</dbReference>
<dbReference type="Pfam" id="PF00307">
    <property type="entry name" value="CH"/>
    <property type="match status" value="1"/>
</dbReference>
<feature type="region of interest" description="Disordered" evidence="17">
    <location>
        <begin position="773"/>
        <end position="815"/>
    </location>
</feature>
<evidence type="ECO:0000313" key="21">
    <source>
        <dbReference type="EMBL" id="KAI7810810.1"/>
    </source>
</evidence>
<dbReference type="FunFam" id="1.10.418.10:FF:000055">
    <property type="entry name" value="MICAL-like protein 2"/>
    <property type="match status" value="1"/>
</dbReference>
<feature type="domain" description="LIM zinc-binding" evidence="19">
    <location>
        <begin position="177"/>
        <end position="241"/>
    </location>
</feature>
<keyword evidence="14" id="KW-0206">Cytoskeleton</keyword>
<evidence type="ECO:0000259" key="18">
    <source>
        <dbReference type="PROSITE" id="PS50021"/>
    </source>
</evidence>
<feature type="domain" description="BMERB" evidence="20">
    <location>
        <begin position="631"/>
        <end position="782"/>
    </location>
</feature>
<evidence type="ECO:0008006" key="23">
    <source>
        <dbReference type="Google" id="ProtNLM"/>
    </source>
</evidence>
<feature type="compositionally biased region" description="Pro residues" evidence="17">
    <location>
        <begin position="306"/>
        <end position="318"/>
    </location>
</feature>
<dbReference type="EMBL" id="JAFHDT010000004">
    <property type="protein sequence ID" value="KAI7810810.1"/>
    <property type="molecule type" value="Genomic_DNA"/>
</dbReference>
<keyword evidence="5" id="KW-1003">Cell membrane</keyword>
<feature type="region of interest" description="Disordered" evidence="17">
    <location>
        <begin position="236"/>
        <end position="643"/>
    </location>
</feature>
<feature type="compositionally biased region" description="Polar residues" evidence="17">
    <location>
        <begin position="459"/>
        <end position="469"/>
    </location>
</feature>
<proteinExistence type="predicted"/>
<feature type="compositionally biased region" description="Basic residues" evidence="17">
    <location>
        <begin position="792"/>
        <end position="809"/>
    </location>
</feature>
<feature type="compositionally biased region" description="Basic and acidic residues" evidence="17">
    <location>
        <begin position="432"/>
        <end position="450"/>
    </location>
</feature>
<organism evidence="21 22">
    <name type="scientific">Triplophysa rosa</name>
    <name type="common">Cave loach</name>
    <dbReference type="NCBI Taxonomy" id="992332"/>
    <lineage>
        <taxon>Eukaryota</taxon>
        <taxon>Metazoa</taxon>
        <taxon>Chordata</taxon>
        <taxon>Craniata</taxon>
        <taxon>Vertebrata</taxon>
        <taxon>Euteleostomi</taxon>
        <taxon>Actinopterygii</taxon>
        <taxon>Neopterygii</taxon>
        <taxon>Teleostei</taxon>
        <taxon>Ostariophysi</taxon>
        <taxon>Cypriniformes</taxon>
        <taxon>Nemacheilidae</taxon>
        <taxon>Triplophysa</taxon>
    </lineage>
</organism>
<comment type="subcellular location">
    <subcellularLocation>
        <location evidence="2">Cell membrane</location>
        <topology evidence="2">Peripheral membrane protein</topology>
    </subcellularLocation>
    <subcellularLocation>
        <location evidence="4">Cell projection</location>
    </subcellularLocation>
    <subcellularLocation>
        <location evidence="3">Cytoplasm</location>
        <location evidence="3">Cytoskeleton</location>
    </subcellularLocation>
    <subcellularLocation>
        <location evidence="1">Recycling endosome</location>
    </subcellularLocation>
</comment>
<dbReference type="Gene3D" id="2.10.110.10">
    <property type="entry name" value="Cysteine Rich Protein"/>
    <property type="match status" value="1"/>
</dbReference>
<evidence type="ECO:0000256" key="1">
    <source>
        <dbReference type="ARBA" id="ARBA00004172"/>
    </source>
</evidence>
<comment type="caution">
    <text evidence="21">The sequence shown here is derived from an EMBL/GenBank/DDBJ whole genome shotgun (WGS) entry which is preliminary data.</text>
</comment>
<dbReference type="SUPFAM" id="SSF57716">
    <property type="entry name" value="Glucocorticoid receptor-like (DNA-binding domain)"/>
    <property type="match status" value="1"/>
</dbReference>
<keyword evidence="15" id="KW-0966">Cell projection</keyword>
<sequence length="815" mass="88181">MAAVKALQQWCKIQCGGYRDVSITNMTTSFRDGLAFCALIHKHRPDLIDFDSLSKENIYENNQLAFQVAENELGIPALLDAEDMVAMRVPDRLSILTYVSQYYNYFHGRSPIGGMGAIKRPAEESNEEPSGKKNQPVAAKVFVSPKPATEAQKPKSPNDNKREVLAERANKQGTLSSSCSVCNQHVHLVQRHLVDGKLYHRNCFKCKECSTILLSGTYKAGKEPGTFICKTHSNVEKPLTTPTTNISIPPPKTQPTTVSRSTTSTLTDRNGPGGGTGEAGSTPTASKLGWLASKSDRTPTRGSPATPAPTPTPLPAPRTTPASKTTPAPETTTAKTPFSLKTPTESPTTINNSVQKNQEARKSPAGVKTSASVSPAGVKTSASVSPAGVKTSASVSPAGVKTQTSGSPASGPSAGAGAGKGRVLLRLGDWAKVQDEEKEKENEREREKAKTVIGKMVTGNKNQSSSLQSPAGLKANCSNVSPVESGVKGPSGRVRLKPLDAGLDSTAPAAGTPSWIKDKNFSRPASSLSSNSKENDAAPSDWRSMLKPVSKAVTSTEGISSPNKKPEAASAPQASGVGISRTSGSAPSTTNASPGINRPMAPSASPLKNGPSDSKSASSVSPVSSSGTETHKLHKPDHIPKEEILKELKEIEMNMNELEKRGVEIEKELRQSDEDGEEDTLMNDLMVDWFSLIRNKQVYMRRESELVYIAKTQDLEEEQPSVEAELRRLLEKPDHLKTLRDRKREEELMAKLVEIVNDRNAIVEGLDEDRLREEEEDEQLNKMMQDLDVKKEKVKRKSSMSRWFSRKSKRPSEDD</sequence>
<feature type="compositionally biased region" description="Polar residues" evidence="17">
    <location>
        <begin position="523"/>
        <end position="532"/>
    </location>
</feature>
<keyword evidence="8 16" id="KW-0479">Metal-binding</keyword>
<dbReference type="CDD" id="cd09444">
    <property type="entry name" value="LIM_Mical_like_1"/>
    <property type="match status" value="1"/>
</dbReference>
<keyword evidence="9" id="KW-0967">Endosome</keyword>
<accession>A0A9W7WY36</accession>
<dbReference type="Gene3D" id="1.10.418.10">
    <property type="entry name" value="Calponin-like domain"/>
    <property type="match status" value="1"/>
</dbReference>
<dbReference type="AlphaFoldDB" id="A0A9W7WY36"/>
<dbReference type="PANTHER" id="PTHR23167">
    <property type="entry name" value="CALPONIN HOMOLOGY DOMAIN-CONTAINING PROTEIN DDB_G0272472-RELATED"/>
    <property type="match status" value="1"/>
</dbReference>
<feature type="compositionally biased region" description="Polar residues" evidence="17">
    <location>
        <begin position="552"/>
        <end position="563"/>
    </location>
</feature>
<evidence type="ECO:0000256" key="10">
    <source>
        <dbReference type="ARBA" id="ARBA00022833"/>
    </source>
</evidence>
<dbReference type="SUPFAM" id="SSF47576">
    <property type="entry name" value="Calponin-homology domain, CH-domain"/>
    <property type="match status" value="1"/>
</dbReference>
<dbReference type="Proteomes" id="UP001059041">
    <property type="component" value="Linkage Group LG4"/>
</dbReference>
<dbReference type="GO" id="GO:0055037">
    <property type="term" value="C:recycling endosome"/>
    <property type="evidence" value="ECO:0007669"/>
    <property type="project" value="UniProtKB-SubCell"/>
</dbReference>
<feature type="compositionally biased region" description="Low complexity" evidence="17">
    <location>
        <begin position="238"/>
        <end position="247"/>
    </location>
</feature>
<feature type="compositionally biased region" description="Low complexity" evidence="17">
    <location>
        <begin position="319"/>
        <end position="337"/>
    </location>
</feature>
<evidence type="ECO:0000313" key="22">
    <source>
        <dbReference type="Proteomes" id="UP001059041"/>
    </source>
</evidence>
<keyword evidence="12" id="KW-0175">Coiled coil</keyword>
<keyword evidence="6" id="KW-0963">Cytoplasm</keyword>
<dbReference type="InterPro" id="IPR050540">
    <property type="entry name" value="F-actin_Monoox_Mical"/>
</dbReference>
<dbReference type="PROSITE" id="PS50023">
    <property type="entry name" value="LIM_DOMAIN_2"/>
    <property type="match status" value="1"/>
</dbReference>
<dbReference type="SMART" id="SM00132">
    <property type="entry name" value="LIM"/>
    <property type="match status" value="1"/>
</dbReference>
<gene>
    <name evidence="21" type="ORF">IRJ41_006796</name>
</gene>
<feature type="compositionally biased region" description="Polar residues" evidence="17">
    <location>
        <begin position="580"/>
        <end position="594"/>
    </location>
</feature>
<keyword evidence="7" id="KW-0597">Phosphoprotein</keyword>
<evidence type="ECO:0000256" key="5">
    <source>
        <dbReference type="ARBA" id="ARBA00022475"/>
    </source>
</evidence>
<evidence type="ECO:0000256" key="13">
    <source>
        <dbReference type="ARBA" id="ARBA00023136"/>
    </source>
</evidence>
<feature type="domain" description="Calponin-homology (CH)" evidence="18">
    <location>
        <begin position="1"/>
        <end position="107"/>
    </location>
</feature>
<evidence type="ECO:0000256" key="17">
    <source>
        <dbReference type="SAM" id="MobiDB-lite"/>
    </source>
</evidence>
<evidence type="ECO:0000256" key="9">
    <source>
        <dbReference type="ARBA" id="ARBA00022753"/>
    </source>
</evidence>
<reference evidence="21" key="1">
    <citation type="submission" date="2021-02" db="EMBL/GenBank/DDBJ databases">
        <title>Comparative genomics reveals that relaxation of natural selection precedes convergent phenotypic evolution of cavefish.</title>
        <authorList>
            <person name="Peng Z."/>
        </authorList>
    </citation>
    <scope>NUCLEOTIDE SEQUENCE</scope>
    <source>
        <tissue evidence="21">Muscle</tissue>
    </source>
</reference>
<evidence type="ECO:0000256" key="7">
    <source>
        <dbReference type="ARBA" id="ARBA00022553"/>
    </source>
</evidence>
<evidence type="ECO:0000256" key="8">
    <source>
        <dbReference type="ARBA" id="ARBA00022723"/>
    </source>
</evidence>
<keyword evidence="11 16" id="KW-0440">LIM domain</keyword>
<dbReference type="Pfam" id="PF00412">
    <property type="entry name" value="LIM"/>
    <property type="match status" value="1"/>
</dbReference>
<keyword evidence="10 16" id="KW-0862">Zinc</keyword>
<protein>
    <recommendedName>
        <fullName evidence="23">MICAL-like protein 2</fullName>
    </recommendedName>
</protein>
<dbReference type="InterPro" id="IPR001781">
    <property type="entry name" value="Znf_LIM"/>
</dbReference>
<feature type="compositionally biased region" description="Low complexity" evidence="17">
    <location>
        <begin position="254"/>
        <end position="267"/>
    </location>
</feature>
<dbReference type="SMART" id="SM00033">
    <property type="entry name" value="CH"/>
    <property type="match status" value="1"/>
</dbReference>
<evidence type="ECO:0000259" key="20">
    <source>
        <dbReference type="PROSITE" id="PS51848"/>
    </source>
</evidence>
<feature type="compositionally biased region" description="Polar residues" evidence="17">
    <location>
        <begin position="339"/>
        <end position="357"/>
    </location>
</feature>
<evidence type="ECO:0000256" key="15">
    <source>
        <dbReference type="ARBA" id="ARBA00023273"/>
    </source>
</evidence>
<name>A0A9W7WY36_TRIRA</name>
<evidence type="ECO:0000256" key="6">
    <source>
        <dbReference type="ARBA" id="ARBA00022490"/>
    </source>
</evidence>
<feature type="region of interest" description="Disordered" evidence="17">
    <location>
        <begin position="117"/>
        <end position="137"/>
    </location>
</feature>
<dbReference type="CDD" id="cd21253">
    <property type="entry name" value="CH_MICALL2"/>
    <property type="match status" value="1"/>
</dbReference>
<dbReference type="SMART" id="SM01203">
    <property type="entry name" value="DUF3585"/>
    <property type="match status" value="1"/>
</dbReference>
<evidence type="ECO:0000256" key="2">
    <source>
        <dbReference type="ARBA" id="ARBA00004202"/>
    </source>
</evidence>
<feature type="compositionally biased region" description="Low complexity" evidence="17">
    <location>
        <begin position="611"/>
        <end position="626"/>
    </location>
</feature>
<dbReference type="InterPro" id="IPR022735">
    <property type="entry name" value="bMERB_dom"/>
</dbReference>
<dbReference type="GO" id="GO:0046872">
    <property type="term" value="F:metal ion binding"/>
    <property type="evidence" value="ECO:0007669"/>
    <property type="project" value="UniProtKB-KW"/>
</dbReference>
<evidence type="ECO:0000256" key="4">
    <source>
        <dbReference type="ARBA" id="ARBA00004316"/>
    </source>
</evidence>
<evidence type="ECO:0000259" key="19">
    <source>
        <dbReference type="PROSITE" id="PS50023"/>
    </source>
</evidence>
<dbReference type="GO" id="GO:0005886">
    <property type="term" value="C:plasma membrane"/>
    <property type="evidence" value="ECO:0007669"/>
    <property type="project" value="UniProtKB-SubCell"/>
</dbReference>
<evidence type="ECO:0000256" key="12">
    <source>
        <dbReference type="ARBA" id="ARBA00023054"/>
    </source>
</evidence>
<keyword evidence="22" id="KW-1185">Reference proteome</keyword>
<dbReference type="GO" id="GO:0005856">
    <property type="term" value="C:cytoskeleton"/>
    <property type="evidence" value="ECO:0007669"/>
    <property type="project" value="UniProtKB-SubCell"/>
</dbReference>
<dbReference type="GO" id="GO:0042995">
    <property type="term" value="C:cell projection"/>
    <property type="evidence" value="ECO:0007669"/>
    <property type="project" value="UniProtKB-SubCell"/>
</dbReference>
<dbReference type="PANTHER" id="PTHR23167:SF87">
    <property type="entry name" value="MICAL-LIKE PROTEIN 2"/>
    <property type="match status" value="1"/>
</dbReference>
<dbReference type="Pfam" id="PF12130">
    <property type="entry name" value="bMERB_dom"/>
    <property type="match status" value="1"/>
</dbReference>
<evidence type="ECO:0000256" key="16">
    <source>
        <dbReference type="PROSITE-ProRule" id="PRU00125"/>
    </source>
</evidence>
<evidence type="ECO:0000256" key="3">
    <source>
        <dbReference type="ARBA" id="ARBA00004245"/>
    </source>
</evidence>